<evidence type="ECO:0000259" key="15">
    <source>
        <dbReference type="PROSITE" id="PS51686"/>
    </source>
</evidence>
<feature type="active site" description="Nucleophile" evidence="14">
    <location>
        <position position="373"/>
    </location>
</feature>
<dbReference type="GO" id="GO:0005737">
    <property type="term" value="C:cytoplasm"/>
    <property type="evidence" value="ECO:0007669"/>
    <property type="project" value="UniProtKB-SubCell"/>
</dbReference>
<dbReference type="GO" id="GO:0006355">
    <property type="term" value="P:regulation of DNA-templated transcription"/>
    <property type="evidence" value="ECO:0007669"/>
    <property type="project" value="InterPro"/>
</dbReference>
<dbReference type="InterPro" id="IPR018314">
    <property type="entry name" value="RsmB/NOL1/NOP2-like_CS"/>
</dbReference>
<dbReference type="GeneID" id="86990583"/>
<feature type="binding site" evidence="14">
    <location>
        <position position="320"/>
    </location>
    <ligand>
        <name>S-adenosyl-L-methionine</name>
        <dbReference type="ChEBI" id="CHEBI:59789"/>
    </ligand>
</feature>
<proteinExistence type="inferred from homology"/>
<evidence type="ECO:0000256" key="6">
    <source>
        <dbReference type="ARBA" id="ARBA00022552"/>
    </source>
</evidence>
<feature type="binding site" evidence="14">
    <location>
        <position position="301"/>
    </location>
    <ligand>
        <name>S-adenosyl-L-methionine</name>
        <dbReference type="ChEBI" id="CHEBI:59789"/>
    </ligand>
</feature>
<evidence type="ECO:0000313" key="18">
    <source>
        <dbReference type="Proteomes" id="UP000030856"/>
    </source>
</evidence>
<dbReference type="PANTHER" id="PTHR22807">
    <property type="entry name" value="NOP2 YEAST -RELATED NOL1/NOP2/FMU SUN DOMAIN-CONTAINING"/>
    <property type="match status" value="1"/>
</dbReference>
<reference evidence="17 19" key="2">
    <citation type="submission" date="2016-11" db="EMBL/GenBank/DDBJ databases">
        <title>Mixed transmission modes and dynamic genome evolution in an obligate animal-bacterial symbiosis.</title>
        <authorList>
            <person name="Russell S.L."/>
            <person name="Corbett-Detig R.B."/>
            <person name="Cavanaugh C.M."/>
        </authorList>
    </citation>
    <scope>NUCLEOTIDE SEQUENCE [LARGE SCALE GENOMIC DNA]</scope>
    <source>
        <strain evidence="17">MA-KB16</strain>
    </source>
</reference>
<comment type="subcellular location">
    <subcellularLocation>
        <location evidence="2">Cytoplasm</location>
    </subcellularLocation>
</comment>
<evidence type="ECO:0000256" key="7">
    <source>
        <dbReference type="ARBA" id="ARBA00022603"/>
    </source>
</evidence>
<dbReference type="InterPro" id="IPR049560">
    <property type="entry name" value="MeTrfase_RsmB-F_NOP2_cat"/>
</dbReference>
<evidence type="ECO:0000256" key="14">
    <source>
        <dbReference type="PROSITE-ProRule" id="PRU01023"/>
    </source>
</evidence>
<sequence length="432" mass="47542">MKQGARSVAARVIQDVANGRALDSALDDRSSDVSDNERALVAEMAYGVCRWNLQLDAMLDQLLDKRLKSSKQLVEQLLKVGLYQLFHMRIPAHAAVDETVKASVQLKQKWATRLVNAILRRAQREQQELLQKLEADSVIASGLPEWLYGSLSEQYPEQVQEIGTALLQRPPMTLRINSRLTTVTDYAESLVRAGMTSRPVEHVPQALVLDQPVSVDKLPGFDKGLVSVQDAGAQLAALFLEPQPGDTVLDACAAPGGKSCHLLELQPECSLTAVDVEQKRLQLIHDNLQRLGLEADVLQLDMSEPGDQLSDAGFDRILLDVPCSATGVMRRHPDIRLLRRKSDIAPLIMLQANILRHAWSLLRSGGRLLYATCSLLPGENWQQVSAFIDDTPDAAMVQLSHPAGIECSHGIQILPGSSGMDGFYYALMEKHG</sequence>
<dbReference type="NCBIfam" id="TIGR00563">
    <property type="entry name" value="rsmB"/>
    <property type="match status" value="1"/>
</dbReference>
<dbReference type="PROSITE" id="PS51686">
    <property type="entry name" value="SAM_MT_RSMB_NOP"/>
    <property type="match status" value="1"/>
</dbReference>
<keyword evidence="9 14" id="KW-0949">S-adenosyl-L-methionine</keyword>
<dbReference type="GO" id="GO:0008649">
    <property type="term" value="F:rRNA methyltransferase activity"/>
    <property type="evidence" value="ECO:0007669"/>
    <property type="project" value="InterPro"/>
</dbReference>
<dbReference type="Proteomes" id="UP000030856">
    <property type="component" value="Unassembled WGS sequence"/>
</dbReference>
<name>A0A0B0H9G3_SOVGS</name>
<dbReference type="InterPro" id="IPR054728">
    <property type="entry name" value="RsmB-like_ferredoxin"/>
</dbReference>
<dbReference type="InterPro" id="IPR035926">
    <property type="entry name" value="NusB-like_sf"/>
</dbReference>
<accession>A0A0B0H9G3</accession>
<dbReference type="Pfam" id="PF22458">
    <property type="entry name" value="RsmF-B_ferredox"/>
    <property type="match status" value="1"/>
</dbReference>
<evidence type="ECO:0000256" key="4">
    <source>
        <dbReference type="ARBA" id="ARBA00012140"/>
    </source>
</evidence>
<dbReference type="AlphaFoldDB" id="A0A0B0H9G3"/>
<evidence type="ECO:0000256" key="8">
    <source>
        <dbReference type="ARBA" id="ARBA00022679"/>
    </source>
</evidence>
<dbReference type="Gene3D" id="3.30.70.1170">
    <property type="entry name" value="Sun protein, domain 3"/>
    <property type="match status" value="1"/>
</dbReference>
<keyword evidence="6" id="KW-0698">rRNA processing</keyword>
<dbReference type="EMBL" id="MPNX01000001">
    <property type="protein sequence ID" value="OOY36143.1"/>
    <property type="molecule type" value="Genomic_DNA"/>
</dbReference>
<dbReference type="Gene3D" id="1.10.940.10">
    <property type="entry name" value="NusB-like"/>
    <property type="match status" value="1"/>
</dbReference>
<dbReference type="InterPro" id="IPR006027">
    <property type="entry name" value="NusB_RsmB_TIM44"/>
</dbReference>
<dbReference type="InterPro" id="IPR004573">
    <property type="entry name" value="rRNA_ssu_MeTfrase_B"/>
</dbReference>
<organism evidence="16 18">
    <name type="scientific">Solemya velum gill symbiont</name>
    <dbReference type="NCBI Taxonomy" id="2340"/>
    <lineage>
        <taxon>Bacteria</taxon>
        <taxon>Pseudomonadati</taxon>
        <taxon>Pseudomonadota</taxon>
        <taxon>Gammaproteobacteria</taxon>
        <taxon>sulfur-oxidizing symbionts</taxon>
    </lineage>
</organism>
<evidence type="ECO:0000256" key="3">
    <source>
        <dbReference type="ARBA" id="ARBA00007494"/>
    </source>
</evidence>
<dbReference type="eggNOG" id="COG0144">
    <property type="taxonomic scope" value="Bacteria"/>
</dbReference>
<gene>
    <name evidence="16" type="primary">rsmB</name>
    <name evidence="17" type="ORF">BOV88_00660</name>
    <name evidence="16" type="ORF">JV46_28990</name>
</gene>
<keyword evidence="7 14" id="KW-0489">Methyltransferase</keyword>
<dbReference type="FunFam" id="3.40.50.150:FF:000022">
    <property type="entry name" value="Ribosomal RNA small subunit methyltransferase B"/>
    <property type="match status" value="1"/>
</dbReference>
<evidence type="ECO:0000313" key="16">
    <source>
        <dbReference type="EMBL" id="KHF24101.1"/>
    </source>
</evidence>
<dbReference type="RefSeq" id="WP_043118145.1">
    <property type="nucleotide sequence ID" value="NZ_JRAA01000003.1"/>
</dbReference>
<comment type="similarity">
    <text evidence="3 14">Belongs to the class I-like SAM-binding methyltransferase superfamily. RsmB/NOP family.</text>
</comment>
<evidence type="ECO:0000256" key="5">
    <source>
        <dbReference type="ARBA" id="ARBA00022490"/>
    </source>
</evidence>
<dbReference type="SUPFAM" id="SSF48013">
    <property type="entry name" value="NusB-like"/>
    <property type="match status" value="1"/>
</dbReference>
<dbReference type="InterPro" id="IPR029063">
    <property type="entry name" value="SAM-dependent_MTases_sf"/>
</dbReference>
<keyword evidence="10 14" id="KW-0694">RNA-binding</keyword>
<evidence type="ECO:0000256" key="1">
    <source>
        <dbReference type="ARBA" id="ARBA00002724"/>
    </source>
</evidence>
<dbReference type="PROSITE" id="PS01153">
    <property type="entry name" value="NOL1_NOP2_SUN"/>
    <property type="match status" value="1"/>
</dbReference>
<reference evidence="16 18" key="1">
    <citation type="journal article" date="2014" name="BMC Genomics">
        <title>The genome of the intracellular bacterium of the coastal bivalve, Solemya velum: a blueprint for thriving in and out of symbiosis.</title>
        <authorList>
            <person name="Dmytrenko O."/>
            <person name="Russell S.L."/>
            <person name="Loo W.T."/>
            <person name="Fontanez K.M."/>
            <person name="Liao L."/>
            <person name="Roeselers G."/>
            <person name="Sharma R."/>
            <person name="Stewart F.J."/>
            <person name="Newton I.L."/>
            <person name="Woyke T."/>
            <person name="Wu D."/>
            <person name="Lang J.M."/>
            <person name="Eisen J.A."/>
            <person name="Cavanaugh C.M."/>
        </authorList>
    </citation>
    <scope>NUCLEOTIDE SEQUENCE [LARGE SCALE GENOMIC DNA]</scope>
    <source>
        <strain evidence="16 18">WH</strain>
    </source>
</reference>
<feature type="binding site" evidence="14">
    <location>
        <position position="275"/>
    </location>
    <ligand>
        <name>S-adenosyl-L-methionine</name>
        <dbReference type="ChEBI" id="CHEBI:59789"/>
    </ligand>
</feature>
<comment type="caution">
    <text evidence="16">The sequence shown here is derived from an EMBL/GenBank/DDBJ whole genome shotgun (WGS) entry which is preliminary data.</text>
</comment>
<dbReference type="STRING" id="2340.JV46_28990"/>
<dbReference type="Pfam" id="PF01029">
    <property type="entry name" value="NusB"/>
    <property type="match status" value="1"/>
</dbReference>
<evidence type="ECO:0000313" key="19">
    <source>
        <dbReference type="Proteomes" id="UP000190962"/>
    </source>
</evidence>
<keyword evidence="5" id="KW-0963">Cytoplasm</keyword>
<evidence type="ECO:0000256" key="9">
    <source>
        <dbReference type="ARBA" id="ARBA00022691"/>
    </source>
</evidence>
<dbReference type="Gene3D" id="3.40.50.150">
    <property type="entry name" value="Vaccinia Virus protein VP39"/>
    <property type="match status" value="1"/>
</dbReference>
<feature type="binding site" evidence="14">
    <location>
        <begin position="252"/>
        <end position="258"/>
    </location>
    <ligand>
        <name>S-adenosyl-L-methionine</name>
        <dbReference type="ChEBI" id="CHEBI:59789"/>
    </ligand>
</feature>
<evidence type="ECO:0000313" key="17">
    <source>
        <dbReference type="EMBL" id="OOY36143.1"/>
    </source>
</evidence>
<dbReference type="InterPro" id="IPR001678">
    <property type="entry name" value="MeTrfase_RsmB-F_NOP2_dom"/>
</dbReference>
<keyword evidence="18" id="KW-1185">Reference proteome</keyword>
<evidence type="ECO:0000256" key="12">
    <source>
        <dbReference type="ARBA" id="ARBA00031088"/>
    </source>
</evidence>
<evidence type="ECO:0000256" key="10">
    <source>
        <dbReference type="ARBA" id="ARBA00022884"/>
    </source>
</evidence>
<dbReference type="PANTHER" id="PTHR22807:SF61">
    <property type="entry name" value="NOL1_NOP2_SUN FAMILY PROTEIN _ ANTITERMINATION NUSB DOMAIN-CONTAINING PROTEIN"/>
    <property type="match status" value="1"/>
</dbReference>
<protein>
    <recommendedName>
        <fullName evidence="4">16S rRNA (cytosine(967)-C(5))-methyltransferase</fullName>
        <ecNumber evidence="4">2.1.1.176</ecNumber>
    </recommendedName>
    <alternativeName>
        <fullName evidence="11">16S rRNA m5C967 methyltransferase</fullName>
    </alternativeName>
    <alternativeName>
        <fullName evidence="12">rRNA (cytosine-C(5)-)-methyltransferase RsmB</fullName>
    </alternativeName>
</protein>
<dbReference type="SUPFAM" id="SSF53335">
    <property type="entry name" value="S-adenosyl-L-methionine-dependent methyltransferases"/>
    <property type="match status" value="1"/>
</dbReference>
<evidence type="ECO:0000256" key="11">
    <source>
        <dbReference type="ARBA" id="ARBA00030399"/>
    </source>
</evidence>
<dbReference type="EMBL" id="JRAA01000003">
    <property type="protein sequence ID" value="KHF24101.1"/>
    <property type="molecule type" value="Genomic_DNA"/>
</dbReference>
<comment type="function">
    <text evidence="1">Specifically methylates the cytosine at position 967 (m5C967) of 16S rRNA.</text>
</comment>
<evidence type="ECO:0000256" key="2">
    <source>
        <dbReference type="ARBA" id="ARBA00004496"/>
    </source>
</evidence>
<dbReference type="Pfam" id="PF01189">
    <property type="entry name" value="Methyltr_RsmB-F"/>
    <property type="match status" value="1"/>
</dbReference>
<dbReference type="EC" id="2.1.1.176" evidence="4"/>
<dbReference type="InterPro" id="IPR023267">
    <property type="entry name" value="RCMT"/>
</dbReference>
<dbReference type="PATRIC" id="fig|2340.3.peg.2179"/>
<dbReference type="Proteomes" id="UP000190962">
    <property type="component" value="Unassembled WGS sequence"/>
</dbReference>
<dbReference type="PRINTS" id="PR02008">
    <property type="entry name" value="RCMTFAMILY"/>
</dbReference>
<dbReference type="GO" id="GO:0003723">
    <property type="term" value="F:RNA binding"/>
    <property type="evidence" value="ECO:0007669"/>
    <property type="project" value="UniProtKB-UniRule"/>
</dbReference>
<dbReference type="CDD" id="cd02440">
    <property type="entry name" value="AdoMet_MTases"/>
    <property type="match status" value="1"/>
</dbReference>
<evidence type="ECO:0000256" key="13">
    <source>
        <dbReference type="ARBA" id="ARBA00047283"/>
    </source>
</evidence>
<dbReference type="NCBIfam" id="NF011494">
    <property type="entry name" value="PRK14902.1"/>
    <property type="match status" value="1"/>
</dbReference>
<feature type="domain" description="SAM-dependent MTase RsmB/NOP-type" evidence="15">
    <location>
        <begin position="162"/>
        <end position="431"/>
    </location>
</feature>
<dbReference type="NCBIfam" id="NF008149">
    <property type="entry name" value="PRK10901.1"/>
    <property type="match status" value="1"/>
</dbReference>
<comment type="catalytic activity">
    <reaction evidence="13">
        <text>cytidine(967) in 16S rRNA + S-adenosyl-L-methionine = 5-methylcytidine(967) in 16S rRNA + S-adenosyl-L-homocysteine + H(+)</text>
        <dbReference type="Rhea" id="RHEA:42748"/>
        <dbReference type="Rhea" id="RHEA-COMP:10219"/>
        <dbReference type="Rhea" id="RHEA-COMP:10220"/>
        <dbReference type="ChEBI" id="CHEBI:15378"/>
        <dbReference type="ChEBI" id="CHEBI:57856"/>
        <dbReference type="ChEBI" id="CHEBI:59789"/>
        <dbReference type="ChEBI" id="CHEBI:74483"/>
        <dbReference type="ChEBI" id="CHEBI:82748"/>
        <dbReference type="EC" id="2.1.1.176"/>
    </reaction>
</comment>
<keyword evidence="8 14" id="KW-0808">Transferase</keyword>